<proteinExistence type="predicted"/>
<protein>
    <submittedName>
        <fullName evidence="1">Uncharacterized protein</fullName>
    </submittedName>
</protein>
<organism evidence="1 2">
    <name type="scientific">Dermacentor silvarum</name>
    <name type="common">Tick</name>
    <dbReference type="NCBI Taxonomy" id="543639"/>
    <lineage>
        <taxon>Eukaryota</taxon>
        <taxon>Metazoa</taxon>
        <taxon>Ecdysozoa</taxon>
        <taxon>Arthropoda</taxon>
        <taxon>Chelicerata</taxon>
        <taxon>Arachnida</taxon>
        <taxon>Acari</taxon>
        <taxon>Parasitiformes</taxon>
        <taxon>Ixodida</taxon>
        <taxon>Ixodoidea</taxon>
        <taxon>Ixodidae</taxon>
        <taxon>Rhipicephalinae</taxon>
        <taxon>Dermacentor</taxon>
    </lineage>
</organism>
<gene>
    <name evidence="1" type="ORF">HPB49_008643</name>
</gene>
<evidence type="ECO:0000313" key="2">
    <source>
        <dbReference type="Proteomes" id="UP000821865"/>
    </source>
</evidence>
<comment type="caution">
    <text evidence="1">The sequence shown here is derived from an EMBL/GenBank/DDBJ whole genome shotgun (WGS) entry which is preliminary data.</text>
</comment>
<accession>A0ACB8CE25</accession>
<name>A0ACB8CE25_DERSI</name>
<keyword evidence="2" id="KW-1185">Reference proteome</keyword>
<evidence type="ECO:0000313" key="1">
    <source>
        <dbReference type="EMBL" id="KAH7940979.1"/>
    </source>
</evidence>
<sequence>MAHGSSKETKPGTLSPTQAGTVPINTLSRRQRQRPTVSSPHRRSPHKPTPPRTIRRGSDVSLMWCASGNPPPRLTAMPETSHRPPIVYPGREPGVDR</sequence>
<dbReference type="EMBL" id="CM023476">
    <property type="protein sequence ID" value="KAH7940979.1"/>
    <property type="molecule type" value="Genomic_DNA"/>
</dbReference>
<reference evidence="1" key="1">
    <citation type="submission" date="2020-05" db="EMBL/GenBank/DDBJ databases">
        <title>Large-scale comparative analyses of tick genomes elucidate their genetic diversity and vector capacities.</title>
        <authorList>
            <person name="Jia N."/>
            <person name="Wang J."/>
            <person name="Shi W."/>
            <person name="Du L."/>
            <person name="Sun Y."/>
            <person name="Zhan W."/>
            <person name="Jiang J."/>
            <person name="Wang Q."/>
            <person name="Zhang B."/>
            <person name="Ji P."/>
            <person name="Sakyi L.B."/>
            <person name="Cui X."/>
            <person name="Yuan T."/>
            <person name="Jiang B."/>
            <person name="Yang W."/>
            <person name="Lam T.T.-Y."/>
            <person name="Chang Q."/>
            <person name="Ding S."/>
            <person name="Wang X."/>
            <person name="Zhu J."/>
            <person name="Ruan X."/>
            <person name="Zhao L."/>
            <person name="Wei J."/>
            <person name="Que T."/>
            <person name="Du C."/>
            <person name="Cheng J."/>
            <person name="Dai P."/>
            <person name="Han X."/>
            <person name="Huang E."/>
            <person name="Gao Y."/>
            <person name="Liu J."/>
            <person name="Shao H."/>
            <person name="Ye R."/>
            <person name="Li L."/>
            <person name="Wei W."/>
            <person name="Wang X."/>
            <person name="Wang C."/>
            <person name="Yang T."/>
            <person name="Huo Q."/>
            <person name="Li W."/>
            <person name="Guo W."/>
            <person name="Chen H."/>
            <person name="Zhou L."/>
            <person name="Ni X."/>
            <person name="Tian J."/>
            <person name="Zhou Y."/>
            <person name="Sheng Y."/>
            <person name="Liu T."/>
            <person name="Pan Y."/>
            <person name="Xia L."/>
            <person name="Li J."/>
            <person name="Zhao F."/>
            <person name="Cao W."/>
        </authorList>
    </citation>
    <scope>NUCLEOTIDE SEQUENCE</scope>
    <source>
        <strain evidence="1">Dsil-2018</strain>
    </source>
</reference>
<dbReference type="Proteomes" id="UP000821865">
    <property type="component" value="Chromosome 7"/>
</dbReference>